<evidence type="ECO:0000313" key="10">
    <source>
        <dbReference type="EMBL" id="KAK7096310.1"/>
    </source>
</evidence>
<keyword evidence="5" id="KW-0430">Lectin</keyword>
<organism evidence="10 11">
    <name type="scientific">Littorina saxatilis</name>
    <dbReference type="NCBI Taxonomy" id="31220"/>
    <lineage>
        <taxon>Eukaryota</taxon>
        <taxon>Metazoa</taxon>
        <taxon>Spiralia</taxon>
        <taxon>Lophotrochozoa</taxon>
        <taxon>Mollusca</taxon>
        <taxon>Gastropoda</taxon>
        <taxon>Caenogastropoda</taxon>
        <taxon>Littorinimorpha</taxon>
        <taxon>Littorinoidea</taxon>
        <taxon>Littorinidae</taxon>
        <taxon>Littorina</taxon>
    </lineage>
</organism>
<feature type="region of interest" description="Disordered" evidence="8">
    <location>
        <begin position="57"/>
        <end position="78"/>
    </location>
</feature>
<protein>
    <recommendedName>
        <fullName evidence="9">Fucolectin tachylectin-4 pentraxin-1 domain-containing protein</fullName>
    </recommendedName>
</protein>
<dbReference type="GO" id="GO:0001868">
    <property type="term" value="P:regulation of complement activation, lectin pathway"/>
    <property type="evidence" value="ECO:0007669"/>
    <property type="project" value="UniProtKB-ARBA"/>
</dbReference>
<evidence type="ECO:0000256" key="7">
    <source>
        <dbReference type="ARBA" id="ARBA00023157"/>
    </source>
</evidence>
<keyword evidence="7" id="KW-1015">Disulfide bond</keyword>
<gene>
    <name evidence="10" type="ORF">V1264_005617</name>
</gene>
<keyword evidence="4" id="KW-0479">Metal-binding</keyword>
<dbReference type="InterPro" id="IPR051941">
    <property type="entry name" value="BG_Antigen-Binding_Lectin"/>
</dbReference>
<dbReference type="GO" id="GO:0042806">
    <property type="term" value="F:fucose binding"/>
    <property type="evidence" value="ECO:0007669"/>
    <property type="project" value="UniProtKB-ARBA"/>
</dbReference>
<accession>A0AAN9B2G8</accession>
<proteinExistence type="inferred from homology"/>
<dbReference type="InterPro" id="IPR006585">
    <property type="entry name" value="FTP1"/>
</dbReference>
<comment type="caution">
    <text evidence="10">The sequence shown here is derived from an EMBL/GenBank/DDBJ whole genome shotgun (WGS) entry which is preliminary data.</text>
</comment>
<dbReference type="EMBL" id="JBAMIC010000014">
    <property type="protein sequence ID" value="KAK7096310.1"/>
    <property type="molecule type" value="Genomic_DNA"/>
</dbReference>
<dbReference type="SMART" id="SM00607">
    <property type="entry name" value="FTP"/>
    <property type="match status" value="1"/>
</dbReference>
<evidence type="ECO:0000256" key="3">
    <source>
        <dbReference type="ARBA" id="ARBA00011233"/>
    </source>
</evidence>
<dbReference type="Proteomes" id="UP001374579">
    <property type="component" value="Unassembled WGS sequence"/>
</dbReference>
<evidence type="ECO:0000256" key="6">
    <source>
        <dbReference type="ARBA" id="ARBA00022837"/>
    </source>
</evidence>
<dbReference type="Gene3D" id="2.60.120.260">
    <property type="entry name" value="Galactose-binding domain-like"/>
    <property type="match status" value="1"/>
</dbReference>
<evidence type="ECO:0000256" key="2">
    <source>
        <dbReference type="ARBA" id="ARBA00010147"/>
    </source>
</evidence>
<keyword evidence="6" id="KW-0106">Calcium</keyword>
<keyword evidence="11" id="KW-1185">Reference proteome</keyword>
<evidence type="ECO:0000256" key="1">
    <source>
        <dbReference type="ARBA" id="ARBA00002219"/>
    </source>
</evidence>
<comment type="similarity">
    <text evidence="2">Belongs to the fucolectin family.</text>
</comment>
<evidence type="ECO:0000256" key="5">
    <source>
        <dbReference type="ARBA" id="ARBA00022734"/>
    </source>
</evidence>
<evidence type="ECO:0000259" key="9">
    <source>
        <dbReference type="SMART" id="SM00607"/>
    </source>
</evidence>
<dbReference type="GO" id="GO:0046872">
    <property type="term" value="F:metal ion binding"/>
    <property type="evidence" value="ECO:0007669"/>
    <property type="project" value="UniProtKB-KW"/>
</dbReference>
<comment type="function">
    <text evidence="1">Acts as a defensive agent. Recognizes blood group fucosylated oligosaccharides including A, B, H and Lewis B-type antigens. Does not recognize Lewis A antigen and has low affinity for monovalent haptens.</text>
</comment>
<dbReference type="InterPro" id="IPR008979">
    <property type="entry name" value="Galactose-bd-like_sf"/>
</dbReference>
<evidence type="ECO:0000256" key="8">
    <source>
        <dbReference type="SAM" id="MobiDB-lite"/>
    </source>
</evidence>
<name>A0AAN9B2G8_9CAEN</name>
<dbReference type="SUPFAM" id="SSF49785">
    <property type="entry name" value="Galactose-binding domain-like"/>
    <property type="match status" value="1"/>
</dbReference>
<dbReference type="GO" id="GO:0010185">
    <property type="term" value="P:regulation of cellular defense response"/>
    <property type="evidence" value="ECO:0007669"/>
    <property type="project" value="UniProtKB-ARBA"/>
</dbReference>
<reference evidence="10 11" key="1">
    <citation type="submission" date="2024-02" db="EMBL/GenBank/DDBJ databases">
        <title>Chromosome-scale genome assembly of the rough periwinkle Littorina saxatilis.</title>
        <authorList>
            <person name="De Jode A."/>
            <person name="Faria R."/>
            <person name="Formenti G."/>
            <person name="Sims Y."/>
            <person name="Smith T.P."/>
            <person name="Tracey A."/>
            <person name="Wood J.M.D."/>
            <person name="Zagrodzka Z.B."/>
            <person name="Johannesson K."/>
            <person name="Butlin R.K."/>
            <person name="Leder E.H."/>
        </authorList>
    </citation>
    <scope>NUCLEOTIDE SEQUENCE [LARGE SCALE GENOMIC DNA]</scope>
    <source>
        <strain evidence="10">Snail1</strain>
        <tissue evidence="10">Muscle</tissue>
    </source>
</reference>
<comment type="subunit">
    <text evidence="3">Homotrimer.</text>
</comment>
<evidence type="ECO:0000313" key="11">
    <source>
        <dbReference type="Proteomes" id="UP001374579"/>
    </source>
</evidence>
<feature type="compositionally biased region" description="Polar residues" evidence="8">
    <location>
        <begin position="62"/>
        <end position="76"/>
    </location>
</feature>
<sequence>MQCSKTPSCVSFTYPGSLHTPGTCRGHSTRHFSVGDAQPTLRVSTYLMKEVEASNMAVHRPASQSSTRNHTATKANDGSFHNYATVNHSRRFQCTHTEAAAGERSWWQVDLEACYAILSVIITARADCCPERLHDFDVDVYDKDPEVYPGASFTRCYHYVGVMPAGVTEELVCDNKPIVGRVVRITDAPGEYLTLCEVQVMAVP</sequence>
<feature type="domain" description="Fucolectin tachylectin-4 pentraxin-1" evidence="9">
    <location>
        <begin position="53"/>
        <end position="204"/>
    </location>
</feature>
<dbReference type="Pfam" id="PF22633">
    <property type="entry name" value="F5_F8_type_C_2"/>
    <property type="match status" value="1"/>
</dbReference>
<evidence type="ECO:0000256" key="4">
    <source>
        <dbReference type="ARBA" id="ARBA00022723"/>
    </source>
</evidence>
<dbReference type="PANTHER" id="PTHR45713:SF6">
    <property type="entry name" value="F5_8 TYPE C DOMAIN-CONTAINING PROTEIN"/>
    <property type="match status" value="1"/>
</dbReference>
<dbReference type="PANTHER" id="PTHR45713">
    <property type="entry name" value="FTP DOMAIN-CONTAINING PROTEIN"/>
    <property type="match status" value="1"/>
</dbReference>
<dbReference type="AlphaFoldDB" id="A0AAN9B2G8"/>